<evidence type="ECO:0000313" key="2">
    <source>
        <dbReference type="Proteomes" id="UP001255601"/>
    </source>
</evidence>
<evidence type="ECO:0008006" key="3">
    <source>
        <dbReference type="Google" id="ProtNLM"/>
    </source>
</evidence>
<dbReference type="EMBL" id="JAVIZC010000003">
    <property type="protein sequence ID" value="MDR6102772.1"/>
    <property type="molecule type" value="Genomic_DNA"/>
</dbReference>
<organism evidence="1 2">
    <name type="scientific">Agrobacterium larrymoorei</name>
    <dbReference type="NCBI Taxonomy" id="160699"/>
    <lineage>
        <taxon>Bacteria</taxon>
        <taxon>Pseudomonadati</taxon>
        <taxon>Pseudomonadota</taxon>
        <taxon>Alphaproteobacteria</taxon>
        <taxon>Hyphomicrobiales</taxon>
        <taxon>Rhizobiaceae</taxon>
        <taxon>Rhizobium/Agrobacterium group</taxon>
        <taxon>Agrobacterium</taxon>
    </lineage>
</organism>
<gene>
    <name evidence="1" type="ORF">QE369_002969</name>
</gene>
<accession>A0AAJ2BD21</accession>
<sequence length="227" mass="25895">MSKTIAAIKIEQKKLGLDDDTYRLKLRHLTGKTSTKDMTEAERQKVLVSLRSNQPKPAAFRRDGRDGKHRLSGKYLPKMRALWIACYNLGIIDDRRDVALEAFAMGRQLPEISDMRFVHKPEDGASVIEALKGMLARYGVVWSNPELCPDHEKSHGYKIARAQWSRLRARPDDFWRVVTELLINQPPSYRDVTDAEWITVMNWLGGQIRREKAALAKGGASGHRSDQ</sequence>
<proteinExistence type="predicted"/>
<name>A0AAJ2BD21_9HYPH</name>
<dbReference type="Pfam" id="PF06252">
    <property type="entry name" value="GemA"/>
    <property type="match status" value="1"/>
</dbReference>
<dbReference type="Proteomes" id="UP001255601">
    <property type="component" value="Unassembled WGS sequence"/>
</dbReference>
<comment type="caution">
    <text evidence="1">The sequence shown here is derived from an EMBL/GenBank/DDBJ whole genome shotgun (WGS) entry which is preliminary data.</text>
</comment>
<dbReference type="InterPro" id="IPR009363">
    <property type="entry name" value="Phage_Mu_Gp16"/>
</dbReference>
<dbReference type="AlphaFoldDB" id="A0AAJ2BD21"/>
<reference evidence="1" key="1">
    <citation type="submission" date="2023-08" db="EMBL/GenBank/DDBJ databases">
        <title>Functional and genomic diversity of the sorghum phyllosphere microbiome.</title>
        <authorList>
            <person name="Shade A."/>
        </authorList>
    </citation>
    <scope>NUCLEOTIDE SEQUENCE</scope>
    <source>
        <strain evidence="1">SORGH_AS_0974</strain>
    </source>
</reference>
<dbReference type="RefSeq" id="WP_309771357.1">
    <property type="nucleotide sequence ID" value="NZ_JAVIZC010000003.1"/>
</dbReference>
<evidence type="ECO:0000313" key="1">
    <source>
        <dbReference type="EMBL" id="MDR6102772.1"/>
    </source>
</evidence>
<protein>
    <recommendedName>
        <fullName evidence="3">Regulatory protein GemA</fullName>
    </recommendedName>
</protein>